<keyword evidence="1" id="KW-0472">Membrane</keyword>
<dbReference type="EMBL" id="JAEAOA010001512">
    <property type="protein sequence ID" value="KAK3595746.1"/>
    <property type="molecule type" value="Genomic_DNA"/>
</dbReference>
<keyword evidence="1" id="KW-1133">Transmembrane helix</keyword>
<protein>
    <submittedName>
        <fullName evidence="2">Uncharacterized protein</fullName>
    </submittedName>
</protein>
<reference evidence="2" key="3">
    <citation type="submission" date="2023-05" db="EMBL/GenBank/DDBJ databases">
        <authorList>
            <person name="Smith C.H."/>
        </authorList>
    </citation>
    <scope>NUCLEOTIDE SEQUENCE</scope>
    <source>
        <strain evidence="2">CHS0354</strain>
        <tissue evidence="2">Mantle</tissue>
    </source>
</reference>
<dbReference type="AlphaFoldDB" id="A0AAE0SPE9"/>
<dbReference type="Proteomes" id="UP001195483">
    <property type="component" value="Unassembled WGS sequence"/>
</dbReference>
<comment type="caution">
    <text evidence="2">The sequence shown here is derived from an EMBL/GenBank/DDBJ whole genome shotgun (WGS) entry which is preliminary data.</text>
</comment>
<proteinExistence type="predicted"/>
<gene>
    <name evidence="2" type="ORF">CHS0354_025375</name>
</gene>
<keyword evidence="3" id="KW-1185">Reference proteome</keyword>
<evidence type="ECO:0000256" key="1">
    <source>
        <dbReference type="SAM" id="Phobius"/>
    </source>
</evidence>
<accession>A0AAE0SPE9</accession>
<reference evidence="2" key="1">
    <citation type="journal article" date="2021" name="Genome Biol. Evol.">
        <title>A High-Quality Reference Genome for a Parasitic Bivalve with Doubly Uniparental Inheritance (Bivalvia: Unionida).</title>
        <authorList>
            <person name="Smith C.H."/>
        </authorList>
    </citation>
    <scope>NUCLEOTIDE SEQUENCE</scope>
    <source>
        <strain evidence="2">CHS0354</strain>
    </source>
</reference>
<name>A0AAE0SPE9_9BIVA</name>
<reference evidence="2" key="2">
    <citation type="journal article" date="2021" name="Genome Biol. Evol.">
        <title>Developing a high-quality reference genome for a parasitic bivalve with doubly uniparental inheritance (Bivalvia: Unionida).</title>
        <authorList>
            <person name="Smith C.H."/>
        </authorList>
    </citation>
    <scope>NUCLEOTIDE SEQUENCE</scope>
    <source>
        <strain evidence="2">CHS0354</strain>
        <tissue evidence="2">Mantle</tissue>
    </source>
</reference>
<evidence type="ECO:0000313" key="3">
    <source>
        <dbReference type="Proteomes" id="UP001195483"/>
    </source>
</evidence>
<keyword evidence="1" id="KW-0812">Transmembrane</keyword>
<feature type="transmembrane region" description="Helical" evidence="1">
    <location>
        <begin position="6"/>
        <end position="32"/>
    </location>
</feature>
<evidence type="ECO:0000313" key="2">
    <source>
        <dbReference type="EMBL" id="KAK3595746.1"/>
    </source>
</evidence>
<sequence length="282" mass="31385">MAEELPVAAIVCIVLACWAVLILVIVGLCQFLKSRGVCKSRECAPCGKEGDPRCSECCINLSESCNCCKPSLDGCLNSVCGQRKLLNEDLYGPDGICTLCCAQEERTQSVCSVWQHWNICCCHCDIKRPPVRRTASFIRSDTLNMPNSVINLSNQLAAQGFQLQLVTSNIGPTSSSMFDSRHQLNSKQESEVIIQSEMIRRLPEDTSRQSRTNQMFGRGLETGLVSTRPFRPLLPAIQSNASTVEDISVMHRGRTRYGSLIPQVHDETLRQYPQTRRLQSIS</sequence>
<organism evidence="2 3">
    <name type="scientific">Potamilus streckersoni</name>
    <dbReference type="NCBI Taxonomy" id="2493646"/>
    <lineage>
        <taxon>Eukaryota</taxon>
        <taxon>Metazoa</taxon>
        <taxon>Spiralia</taxon>
        <taxon>Lophotrochozoa</taxon>
        <taxon>Mollusca</taxon>
        <taxon>Bivalvia</taxon>
        <taxon>Autobranchia</taxon>
        <taxon>Heteroconchia</taxon>
        <taxon>Palaeoheterodonta</taxon>
        <taxon>Unionida</taxon>
        <taxon>Unionoidea</taxon>
        <taxon>Unionidae</taxon>
        <taxon>Ambleminae</taxon>
        <taxon>Lampsilini</taxon>
        <taxon>Potamilus</taxon>
    </lineage>
</organism>